<dbReference type="Proteomes" id="UP001215280">
    <property type="component" value="Unassembled WGS sequence"/>
</dbReference>
<reference evidence="3" key="1">
    <citation type="submission" date="2023-03" db="EMBL/GenBank/DDBJ databases">
        <title>Massive genome expansion in bonnet fungi (Mycena s.s.) driven by repeated elements and novel gene families across ecological guilds.</title>
        <authorList>
            <consortium name="Lawrence Berkeley National Laboratory"/>
            <person name="Harder C.B."/>
            <person name="Miyauchi S."/>
            <person name="Viragh M."/>
            <person name="Kuo A."/>
            <person name="Thoen E."/>
            <person name="Andreopoulos B."/>
            <person name="Lu D."/>
            <person name="Skrede I."/>
            <person name="Drula E."/>
            <person name="Henrissat B."/>
            <person name="Morin E."/>
            <person name="Kohler A."/>
            <person name="Barry K."/>
            <person name="LaButti K."/>
            <person name="Morin E."/>
            <person name="Salamov A."/>
            <person name="Lipzen A."/>
            <person name="Mereny Z."/>
            <person name="Hegedus B."/>
            <person name="Baldrian P."/>
            <person name="Stursova M."/>
            <person name="Weitz H."/>
            <person name="Taylor A."/>
            <person name="Grigoriev I.V."/>
            <person name="Nagy L.G."/>
            <person name="Martin F."/>
            <person name="Kauserud H."/>
        </authorList>
    </citation>
    <scope>NUCLEOTIDE SEQUENCE</scope>
    <source>
        <strain evidence="3">CBHHK188m</strain>
    </source>
</reference>
<accession>A0AAD7JBH4</accession>
<gene>
    <name evidence="3" type="ORF">DFH07DRAFT_771910</name>
</gene>
<dbReference type="SUPFAM" id="SSF56112">
    <property type="entry name" value="Protein kinase-like (PK-like)"/>
    <property type="match status" value="1"/>
</dbReference>
<feature type="compositionally biased region" description="Polar residues" evidence="1">
    <location>
        <begin position="102"/>
        <end position="125"/>
    </location>
</feature>
<evidence type="ECO:0000313" key="4">
    <source>
        <dbReference type="Proteomes" id="UP001215280"/>
    </source>
</evidence>
<proteinExistence type="predicted"/>
<dbReference type="PANTHER" id="PTHR37171:SF1">
    <property type="entry name" value="SERINE_THREONINE-PROTEIN KINASE YRZF-RELATED"/>
    <property type="match status" value="1"/>
</dbReference>
<protein>
    <recommendedName>
        <fullName evidence="2">Protein kinase domain-containing protein</fullName>
    </recommendedName>
</protein>
<dbReference type="InterPro" id="IPR000719">
    <property type="entry name" value="Prot_kinase_dom"/>
</dbReference>
<evidence type="ECO:0000259" key="2">
    <source>
        <dbReference type="PROSITE" id="PS50011"/>
    </source>
</evidence>
<dbReference type="PANTHER" id="PTHR37171">
    <property type="entry name" value="SERINE/THREONINE-PROTEIN KINASE YRZF-RELATED"/>
    <property type="match status" value="1"/>
</dbReference>
<comment type="caution">
    <text evidence="3">The sequence shown here is derived from an EMBL/GenBank/DDBJ whole genome shotgun (WGS) entry which is preliminary data.</text>
</comment>
<dbReference type="EMBL" id="JARJLG010000049">
    <property type="protein sequence ID" value="KAJ7760282.1"/>
    <property type="molecule type" value="Genomic_DNA"/>
</dbReference>
<dbReference type="PROSITE" id="PS50011">
    <property type="entry name" value="PROTEIN_KINASE_DOM"/>
    <property type="match status" value="1"/>
</dbReference>
<evidence type="ECO:0000313" key="3">
    <source>
        <dbReference type="EMBL" id="KAJ7760282.1"/>
    </source>
</evidence>
<dbReference type="GO" id="GO:0004672">
    <property type="term" value="F:protein kinase activity"/>
    <property type="evidence" value="ECO:0007669"/>
    <property type="project" value="InterPro"/>
</dbReference>
<evidence type="ECO:0000256" key="1">
    <source>
        <dbReference type="SAM" id="MobiDB-lite"/>
    </source>
</evidence>
<dbReference type="InterPro" id="IPR011009">
    <property type="entry name" value="Kinase-like_dom_sf"/>
</dbReference>
<keyword evidence="4" id="KW-1185">Reference proteome</keyword>
<sequence length="427" mass="47057">MLIVHPLTILPPYSFPIAVPAGQPLKRGPPLTSSTPGATNIRGIGVSRIEHIVGGGDAPQFQGFPALLVAINAQPGILTIDGPNPQLAVSGFNAYNELYGSPNPQGGRSGNSRLTRATGKNASNDTHLSHDGVRLGYTTFLSTLIQIVPRFLVEISQDVLECRSPRVSWSPSEYSVTFFSSPSDLSVHAFIHSNHQAYVYRGKLDGETVIIKAYEELRFDGLLREIRVYNRLRSLSTVPKVIGVFAPPDMAWAALVIEDRGTSLASEHRWETLPLNERCFTDTLNSVAIYNAAANVHLAGVHHGDLEARNFVRDKDGYLWIVDFGHATVDHAYEPGVCVELIDLRQNLNLSFSIREPHDSGLPIFGRDAKICARSRAWQPADAQPQPHFYPELVQQSNNSIGRDKHLWHPHQILTDTSIIPSIVCHL</sequence>
<organism evidence="3 4">
    <name type="scientific">Mycena maculata</name>
    <dbReference type="NCBI Taxonomy" id="230809"/>
    <lineage>
        <taxon>Eukaryota</taxon>
        <taxon>Fungi</taxon>
        <taxon>Dikarya</taxon>
        <taxon>Basidiomycota</taxon>
        <taxon>Agaricomycotina</taxon>
        <taxon>Agaricomycetes</taxon>
        <taxon>Agaricomycetidae</taxon>
        <taxon>Agaricales</taxon>
        <taxon>Marasmiineae</taxon>
        <taxon>Mycenaceae</taxon>
        <taxon>Mycena</taxon>
    </lineage>
</organism>
<feature type="domain" description="Protein kinase" evidence="2">
    <location>
        <begin position="185"/>
        <end position="427"/>
    </location>
</feature>
<name>A0AAD7JBH4_9AGAR</name>
<dbReference type="InterPro" id="IPR052396">
    <property type="entry name" value="Meiotic_Drive_Suppr_Kinase"/>
</dbReference>
<feature type="region of interest" description="Disordered" evidence="1">
    <location>
        <begin position="100"/>
        <end position="125"/>
    </location>
</feature>
<dbReference type="AlphaFoldDB" id="A0AAD7JBH4"/>
<dbReference type="Gene3D" id="1.10.510.10">
    <property type="entry name" value="Transferase(Phosphotransferase) domain 1"/>
    <property type="match status" value="1"/>
</dbReference>
<dbReference type="GO" id="GO:0005524">
    <property type="term" value="F:ATP binding"/>
    <property type="evidence" value="ECO:0007669"/>
    <property type="project" value="InterPro"/>
</dbReference>